<feature type="transmembrane region" description="Helical" evidence="7">
    <location>
        <begin position="7"/>
        <end position="32"/>
    </location>
</feature>
<dbReference type="Proteomes" id="UP000543804">
    <property type="component" value="Unassembled WGS sequence"/>
</dbReference>
<evidence type="ECO:0000313" key="9">
    <source>
        <dbReference type="EMBL" id="NMD99480.1"/>
    </source>
</evidence>
<feature type="transmembrane region" description="Helical" evidence="7">
    <location>
        <begin position="164"/>
        <end position="184"/>
    </location>
</feature>
<protein>
    <submittedName>
        <fullName evidence="9">Multidrug efflux MFS transporter</fullName>
    </submittedName>
</protein>
<dbReference type="SUPFAM" id="SSF103473">
    <property type="entry name" value="MFS general substrate transporter"/>
    <property type="match status" value="1"/>
</dbReference>
<dbReference type="InterPro" id="IPR001958">
    <property type="entry name" value="Tet-R_TetA/multi-R_MdtG-like"/>
</dbReference>
<keyword evidence="4 7" id="KW-0812">Transmembrane</keyword>
<feature type="transmembrane region" description="Helical" evidence="7">
    <location>
        <begin position="133"/>
        <end position="152"/>
    </location>
</feature>
<dbReference type="InterPro" id="IPR011701">
    <property type="entry name" value="MFS"/>
</dbReference>
<evidence type="ECO:0000256" key="6">
    <source>
        <dbReference type="ARBA" id="ARBA00023136"/>
    </source>
</evidence>
<dbReference type="InterPro" id="IPR020846">
    <property type="entry name" value="MFS_dom"/>
</dbReference>
<feature type="transmembrane region" description="Helical" evidence="7">
    <location>
        <begin position="107"/>
        <end position="126"/>
    </location>
</feature>
<comment type="caution">
    <text evidence="9">The sequence shown here is derived from an EMBL/GenBank/DDBJ whole genome shotgun (WGS) entry which is preliminary data.</text>
</comment>
<dbReference type="PRINTS" id="PR01035">
    <property type="entry name" value="TCRTETA"/>
</dbReference>
<comment type="subcellular location">
    <subcellularLocation>
        <location evidence="1">Cell membrane</location>
        <topology evidence="1">Multi-pass membrane protein</topology>
    </subcellularLocation>
</comment>
<feature type="transmembrane region" description="Helical" evidence="7">
    <location>
        <begin position="44"/>
        <end position="65"/>
    </location>
</feature>
<feature type="transmembrane region" description="Helical" evidence="7">
    <location>
        <begin position="217"/>
        <end position="240"/>
    </location>
</feature>
<reference evidence="9 10" key="1">
    <citation type="submission" date="2020-04" db="EMBL/GenBank/DDBJ databases">
        <authorList>
            <person name="Hitch T.C.A."/>
            <person name="Wylensek D."/>
            <person name="Clavel T."/>
        </authorList>
    </citation>
    <scope>NUCLEOTIDE SEQUENCE [LARGE SCALE GENOMIC DNA]</scope>
    <source>
        <strain evidence="9 10">PG-130-P53-12</strain>
    </source>
</reference>
<dbReference type="PROSITE" id="PS50850">
    <property type="entry name" value="MFS"/>
    <property type="match status" value="1"/>
</dbReference>
<feature type="transmembrane region" description="Helical" evidence="7">
    <location>
        <begin position="280"/>
        <end position="298"/>
    </location>
</feature>
<dbReference type="InterPro" id="IPR036259">
    <property type="entry name" value="MFS_trans_sf"/>
</dbReference>
<accession>A0A848B5P0</accession>
<evidence type="ECO:0000256" key="4">
    <source>
        <dbReference type="ARBA" id="ARBA00022692"/>
    </source>
</evidence>
<feature type="transmembrane region" description="Helical" evidence="7">
    <location>
        <begin position="77"/>
        <end position="95"/>
    </location>
</feature>
<keyword evidence="2" id="KW-0813">Transport</keyword>
<organism evidence="9 10">
    <name type="scientific">Selenomonas bovis</name>
    <dbReference type="NCBI Taxonomy" id="416586"/>
    <lineage>
        <taxon>Bacteria</taxon>
        <taxon>Bacillati</taxon>
        <taxon>Bacillota</taxon>
        <taxon>Negativicutes</taxon>
        <taxon>Selenomonadales</taxon>
        <taxon>Selenomonadaceae</taxon>
        <taxon>Selenomonas</taxon>
    </lineage>
</organism>
<keyword evidence="10" id="KW-1185">Reference proteome</keyword>
<keyword evidence="6 7" id="KW-0472">Membrane</keyword>
<evidence type="ECO:0000256" key="2">
    <source>
        <dbReference type="ARBA" id="ARBA00022448"/>
    </source>
</evidence>
<dbReference type="GO" id="GO:0022857">
    <property type="term" value="F:transmembrane transporter activity"/>
    <property type="evidence" value="ECO:0007669"/>
    <property type="project" value="InterPro"/>
</dbReference>
<evidence type="ECO:0000256" key="7">
    <source>
        <dbReference type="SAM" id="Phobius"/>
    </source>
</evidence>
<sequence>MNWKAVLAIIVCNILFMSSSYTMLIPFLPLYLTTELGVAPEHVNLWSGIVFSSTFAVSAVMAPIWGRLADTRGKRVMAMRASFLLSVSYFLGGIVETPGELTAMRMFQGFAAGLWPMDLAIMTLYAPAAKLGLCLGIMQGVLTAGGVVGPLLGGVLAECFGMRMSFFLAAGALFVNFLAFAFFIKEPPASLAAMAAQKAGNDAPQPSVWKMPLLRNMLLCGTVVQMVILILQPILTTYIAHLAGDLPNIVFVAGLVFSLGGIAGALAAPFWGKLGQRRGFFRAMCAALFLAGCAMLVQGMPDTLVPFAVMQFVGGLFFCGIHPSINAVLAQNSPAAIKGRIFGLLFSAQQVGSMAGPLLGGLVATWLGMHAVFYFAGSILLLLSFLVWRRYVRGAAGVE</sequence>
<name>A0A848B5P0_9FIRM</name>
<dbReference type="Gene3D" id="1.20.1250.20">
    <property type="entry name" value="MFS general substrate transporter like domains"/>
    <property type="match status" value="1"/>
</dbReference>
<keyword evidence="5 7" id="KW-1133">Transmembrane helix</keyword>
<dbReference type="PANTHER" id="PTHR43414">
    <property type="entry name" value="MULTIDRUG RESISTANCE PROTEIN MDTG"/>
    <property type="match status" value="1"/>
</dbReference>
<feature type="transmembrane region" description="Helical" evidence="7">
    <location>
        <begin position="341"/>
        <end position="360"/>
    </location>
</feature>
<evidence type="ECO:0000313" key="10">
    <source>
        <dbReference type="Proteomes" id="UP000543804"/>
    </source>
</evidence>
<dbReference type="RefSeq" id="WP_164176367.1">
    <property type="nucleotide sequence ID" value="NZ_JABAFA010000033.1"/>
</dbReference>
<proteinExistence type="predicted"/>
<feature type="domain" description="Major facilitator superfamily (MFS) profile" evidence="8">
    <location>
        <begin position="6"/>
        <end position="395"/>
    </location>
</feature>
<evidence type="ECO:0000256" key="1">
    <source>
        <dbReference type="ARBA" id="ARBA00004651"/>
    </source>
</evidence>
<dbReference type="Pfam" id="PF07690">
    <property type="entry name" value="MFS_1"/>
    <property type="match status" value="1"/>
</dbReference>
<keyword evidence="3" id="KW-1003">Cell membrane</keyword>
<dbReference type="AlphaFoldDB" id="A0A848B5P0"/>
<feature type="transmembrane region" description="Helical" evidence="7">
    <location>
        <begin position="366"/>
        <end position="388"/>
    </location>
</feature>
<dbReference type="PANTHER" id="PTHR43414:SF6">
    <property type="entry name" value="MULTIDRUG RESISTANCE PROTEIN MDTG"/>
    <property type="match status" value="1"/>
</dbReference>
<evidence type="ECO:0000259" key="8">
    <source>
        <dbReference type="PROSITE" id="PS50850"/>
    </source>
</evidence>
<feature type="transmembrane region" description="Helical" evidence="7">
    <location>
        <begin position="304"/>
        <end position="329"/>
    </location>
</feature>
<evidence type="ECO:0000256" key="3">
    <source>
        <dbReference type="ARBA" id="ARBA00022475"/>
    </source>
</evidence>
<dbReference type="GO" id="GO:0005886">
    <property type="term" value="C:plasma membrane"/>
    <property type="evidence" value="ECO:0007669"/>
    <property type="project" value="UniProtKB-SubCell"/>
</dbReference>
<feature type="transmembrane region" description="Helical" evidence="7">
    <location>
        <begin position="246"/>
        <end position="268"/>
    </location>
</feature>
<evidence type="ECO:0000256" key="5">
    <source>
        <dbReference type="ARBA" id="ARBA00022989"/>
    </source>
</evidence>
<gene>
    <name evidence="9" type="ORF">HF878_08390</name>
</gene>
<dbReference type="EMBL" id="JABAFA010000033">
    <property type="protein sequence ID" value="NMD99480.1"/>
    <property type="molecule type" value="Genomic_DNA"/>
</dbReference>